<reference evidence="4 5" key="1">
    <citation type="submission" date="2017-06" db="EMBL/GenBank/DDBJ databases">
        <title>Aedes aegypti genome working group (AGWG) sequencing and assembly.</title>
        <authorList>
            <consortium name="Aedes aegypti Genome Working Group (AGWG)"/>
            <person name="Matthews B.J."/>
        </authorList>
    </citation>
    <scope>NUCLEOTIDE SEQUENCE [LARGE SCALE GENOMIC DNA]</scope>
    <source>
        <strain evidence="4 5">LVP_AGWG</strain>
    </source>
</reference>
<accession>A0A1S4G077</accession>
<dbReference type="SMART" id="SM00358">
    <property type="entry name" value="DSRM"/>
    <property type="match status" value="2"/>
</dbReference>
<dbReference type="GO" id="GO:0070920">
    <property type="term" value="P:regulation of regulatory ncRNA processing"/>
    <property type="evidence" value="ECO:0007669"/>
    <property type="project" value="TreeGrafter"/>
</dbReference>
<dbReference type="FunFam" id="3.30.160.20:FF:000007">
    <property type="entry name" value="Double-stranded RNA-binding protein Staufen homolog 1"/>
    <property type="match status" value="1"/>
</dbReference>
<dbReference type="InterPro" id="IPR051247">
    <property type="entry name" value="RLC_Component"/>
</dbReference>
<dbReference type="AlphaFoldDB" id="A0A1S4G077"/>
<dbReference type="PANTHER" id="PTHR46205:SF3">
    <property type="entry name" value="LOQUACIOUS, ISOFORM B"/>
    <property type="match status" value="1"/>
</dbReference>
<feature type="domain" description="DRBM" evidence="3">
    <location>
        <begin position="140"/>
        <end position="207"/>
    </location>
</feature>
<feature type="domain" description="DRBM" evidence="3">
    <location>
        <begin position="61"/>
        <end position="128"/>
    </location>
</feature>
<dbReference type="GO" id="GO:0005634">
    <property type="term" value="C:nucleus"/>
    <property type="evidence" value="ECO:0007669"/>
    <property type="project" value="TreeGrafter"/>
</dbReference>
<dbReference type="PANTHER" id="PTHR46205">
    <property type="entry name" value="LOQUACIOUS, ISOFORM B"/>
    <property type="match status" value="1"/>
</dbReference>
<evidence type="ECO:0000313" key="4">
    <source>
        <dbReference type="EnsemblMetazoa" id="AAEL013721-PA"/>
    </source>
</evidence>
<dbReference type="GO" id="GO:0030422">
    <property type="term" value="P:siRNA processing"/>
    <property type="evidence" value="ECO:0007669"/>
    <property type="project" value="TreeGrafter"/>
</dbReference>
<dbReference type="SUPFAM" id="SSF54768">
    <property type="entry name" value="dsRNA-binding domain-like"/>
    <property type="match status" value="2"/>
</dbReference>
<sequence length="289" mass="31577">MGRTNSPSNECCENGDNALLNGYVSASPGESNPRPVPTNDALPIEEAFKIALTGKSNTKKMPVSLLYELLSRRGITPQYDLLPREGAAHEQTFSYRVSYPDGDAIGTGQSKKEAKHAAAKALIDKMGINDSANKPVGKKTPITVLQEVLTRRGIYPQYDFIQPDAAVHDGTFRYRVSYQDKEAMGTGKSKKEAKQAAAKSLIDKLAGVAFWDTHSHGLNSREETKQDEDAEPSASSPEVSLLSRSHDGVPEGFTDKAKGKRNQHTQVDMFVSRKKQKAGNQRELTNATI</sequence>
<protein>
    <recommendedName>
        <fullName evidence="3">DRBM domain-containing protein</fullName>
    </recommendedName>
</protein>
<name>A0A1S4G077_AEDAE</name>
<evidence type="ECO:0000313" key="5">
    <source>
        <dbReference type="Proteomes" id="UP000008820"/>
    </source>
</evidence>
<dbReference type="Pfam" id="PF00035">
    <property type="entry name" value="dsrm"/>
    <property type="match status" value="2"/>
</dbReference>
<dbReference type="GO" id="GO:0003725">
    <property type="term" value="F:double-stranded RNA binding"/>
    <property type="evidence" value="ECO:0007669"/>
    <property type="project" value="TreeGrafter"/>
</dbReference>
<dbReference type="GO" id="GO:0070578">
    <property type="term" value="C:RISC-loading complex"/>
    <property type="evidence" value="ECO:0007669"/>
    <property type="project" value="TreeGrafter"/>
</dbReference>
<dbReference type="SMR" id="A0A1S4G077"/>
<evidence type="ECO:0000256" key="1">
    <source>
        <dbReference type="ARBA" id="ARBA00022884"/>
    </source>
</evidence>
<organism evidence="4 5">
    <name type="scientific">Aedes aegypti</name>
    <name type="common">Yellowfever mosquito</name>
    <name type="synonym">Culex aegypti</name>
    <dbReference type="NCBI Taxonomy" id="7159"/>
    <lineage>
        <taxon>Eukaryota</taxon>
        <taxon>Metazoa</taxon>
        <taxon>Ecdysozoa</taxon>
        <taxon>Arthropoda</taxon>
        <taxon>Hexapoda</taxon>
        <taxon>Insecta</taxon>
        <taxon>Pterygota</taxon>
        <taxon>Neoptera</taxon>
        <taxon>Endopterygota</taxon>
        <taxon>Diptera</taxon>
        <taxon>Nematocera</taxon>
        <taxon>Culicoidea</taxon>
        <taxon>Culicidae</taxon>
        <taxon>Culicinae</taxon>
        <taxon>Aedini</taxon>
        <taxon>Aedes</taxon>
        <taxon>Stegomyia</taxon>
    </lineage>
</organism>
<dbReference type="InterPro" id="IPR014720">
    <property type="entry name" value="dsRBD_dom"/>
</dbReference>
<dbReference type="InParanoid" id="A0A1S4G077"/>
<gene>
    <name evidence="4" type="primary">5578521</name>
</gene>
<dbReference type="EnsemblMetazoa" id="AAEL013721-RA">
    <property type="protein sequence ID" value="AAEL013721-PA"/>
    <property type="gene ID" value="AAEL013721"/>
</dbReference>
<feature type="region of interest" description="Disordered" evidence="2">
    <location>
        <begin position="218"/>
        <end position="289"/>
    </location>
</feature>
<dbReference type="VEuPathDB" id="VectorBase:AAEL013721"/>
<dbReference type="Proteomes" id="UP000008820">
    <property type="component" value="Chromosome 1"/>
</dbReference>
<dbReference type="GO" id="GO:0035197">
    <property type="term" value="F:siRNA binding"/>
    <property type="evidence" value="ECO:0007669"/>
    <property type="project" value="TreeGrafter"/>
</dbReference>
<keyword evidence="1" id="KW-0694">RNA-binding</keyword>
<dbReference type="OrthoDB" id="10056847at2759"/>
<reference evidence="4" key="2">
    <citation type="submission" date="2020-05" db="UniProtKB">
        <authorList>
            <consortium name="EnsemblMetazoa"/>
        </authorList>
    </citation>
    <scope>IDENTIFICATION</scope>
    <source>
        <strain evidence="4">LVP_AGWG</strain>
    </source>
</reference>
<evidence type="ECO:0000259" key="3">
    <source>
        <dbReference type="PROSITE" id="PS50137"/>
    </source>
</evidence>
<evidence type="ECO:0000256" key="2">
    <source>
        <dbReference type="SAM" id="MobiDB-lite"/>
    </source>
</evidence>
<dbReference type="PROSITE" id="PS50137">
    <property type="entry name" value="DS_RBD"/>
    <property type="match status" value="2"/>
</dbReference>
<feature type="compositionally biased region" description="Polar residues" evidence="2">
    <location>
        <begin position="278"/>
        <end position="289"/>
    </location>
</feature>
<feature type="compositionally biased region" description="Basic and acidic residues" evidence="2">
    <location>
        <begin position="244"/>
        <end position="257"/>
    </location>
</feature>
<keyword evidence="5" id="KW-1185">Reference proteome</keyword>
<proteinExistence type="predicted"/>
<dbReference type="GO" id="GO:0048477">
    <property type="term" value="P:oogenesis"/>
    <property type="evidence" value="ECO:0007669"/>
    <property type="project" value="UniProtKB-ARBA"/>
</dbReference>
<dbReference type="GO" id="GO:0005737">
    <property type="term" value="C:cytoplasm"/>
    <property type="evidence" value="ECO:0007669"/>
    <property type="project" value="TreeGrafter"/>
</dbReference>
<dbReference type="GO" id="GO:0016442">
    <property type="term" value="C:RISC complex"/>
    <property type="evidence" value="ECO:0007669"/>
    <property type="project" value="TreeGrafter"/>
</dbReference>
<dbReference type="Gene3D" id="3.30.160.20">
    <property type="match status" value="2"/>
</dbReference>